<evidence type="ECO:0000313" key="7">
    <source>
        <dbReference type="Proteomes" id="UP000009328"/>
    </source>
</evidence>
<evidence type="ECO:0000256" key="3">
    <source>
        <dbReference type="ARBA" id="ARBA00023274"/>
    </source>
</evidence>
<evidence type="ECO:0000256" key="2">
    <source>
        <dbReference type="ARBA" id="ARBA00022980"/>
    </source>
</evidence>
<reference evidence="6 7" key="1">
    <citation type="journal article" date="2012" name="Eukaryot. Cell">
        <title>Draft genome sequence of Wickerhamomyces ciferrii NRRL Y-1031 F-60-10.</title>
        <authorList>
            <person name="Schneider J."/>
            <person name="Andrea H."/>
            <person name="Blom J."/>
            <person name="Jaenicke S."/>
            <person name="Ruckert C."/>
            <person name="Schorsch C."/>
            <person name="Szczepanowski R."/>
            <person name="Farwick M."/>
            <person name="Goesmann A."/>
            <person name="Puhler A."/>
            <person name="Schaffer S."/>
            <person name="Tauch A."/>
            <person name="Kohler T."/>
            <person name="Brinkrolf K."/>
        </authorList>
    </citation>
    <scope>NUCLEOTIDE SEQUENCE [LARGE SCALE GENOMIC DNA]</scope>
    <source>
        <strain evidence="7">ATCC 14091 / BCRC 22168 / CBS 111 / JCM 3599 / NBRC 0793 / NRRL Y-1031 F-60-10</strain>
    </source>
</reference>
<comment type="caution">
    <text evidence="6">The sequence shown here is derived from an EMBL/GenBank/DDBJ whole genome shotgun (WGS) entry which is preliminary data.</text>
</comment>
<dbReference type="PANTHER" id="PTHR13528">
    <property type="entry name" value="39S RIBOSOMAL PROTEIN L28, MITOCHONDRIAL"/>
    <property type="match status" value="1"/>
</dbReference>
<dbReference type="AlphaFoldDB" id="K0KS99"/>
<keyword evidence="2 6" id="KW-0689">Ribosomal protein</keyword>
<evidence type="ECO:0000256" key="1">
    <source>
        <dbReference type="ARBA" id="ARBA00008760"/>
    </source>
</evidence>
<name>K0KS99_WICCF</name>
<dbReference type="Gene3D" id="2.30.170.40">
    <property type="entry name" value="Ribosomal protein L28/L24"/>
    <property type="match status" value="1"/>
</dbReference>
<dbReference type="SUPFAM" id="SSF143800">
    <property type="entry name" value="L28p-like"/>
    <property type="match status" value="1"/>
</dbReference>
<keyword evidence="3" id="KW-0687">Ribonucleoprotein</keyword>
<dbReference type="GO" id="GO:0005762">
    <property type="term" value="C:mitochondrial large ribosomal subunit"/>
    <property type="evidence" value="ECO:0007669"/>
    <property type="project" value="TreeGrafter"/>
</dbReference>
<dbReference type="FunCoup" id="K0KS99">
    <property type="interactions" value="245"/>
</dbReference>
<dbReference type="HOGENOM" id="CLU_090033_0_0_1"/>
<dbReference type="STRING" id="1206466.K0KS99"/>
<evidence type="ECO:0000256" key="4">
    <source>
        <dbReference type="ARBA" id="ARBA00035269"/>
    </source>
</evidence>
<dbReference type="InterPro" id="IPR026569">
    <property type="entry name" value="Ribosomal_bL28"/>
</dbReference>
<dbReference type="Proteomes" id="UP000009328">
    <property type="component" value="Unassembled WGS sequence"/>
</dbReference>
<evidence type="ECO:0000256" key="5">
    <source>
        <dbReference type="ARBA" id="ARBA00037226"/>
    </source>
</evidence>
<dbReference type="InterPro" id="IPR034704">
    <property type="entry name" value="Ribosomal_bL28/bL31-like_sf"/>
</dbReference>
<comment type="similarity">
    <text evidence="1">Belongs to the bacterial ribosomal protein bL28 family.</text>
</comment>
<dbReference type="InterPro" id="IPR037147">
    <property type="entry name" value="Ribosomal_bL28_sf"/>
</dbReference>
<organism evidence="6 7">
    <name type="scientific">Wickerhamomyces ciferrii (strain ATCC 14091 / BCRC 22168 / CBS 111 / JCM 3599 / NBRC 0793 / NRRL Y-1031 F-60-10)</name>
    <name type="common">Yeast</name>
    <name type="synonym">Pichia ciferrii</name>
    <dbReference type="NCBI Taxonomy" id="1206466"/>
    <lineage>
        <taxon>Eukaryota</taxon>
        <taxon>Fungi</taxon>
        <taxon>Dikarya</taxon>
        <taxon>Ascomycota</taxon>
        <taxon>Saccharomycotina</taxon>
        <taxon>Saccharomycetes</taxon>
        <taxon>Phaffomycetales</taxon>
        <taxon>Wickerhamomycetaceae</taxon>
        <taxon>Wickerhamomyces</taxon>
    </lineage>
</organism>
<dbReference type="InParanoid" id="K0KS99"/>
<dbReference type="Pfam" id="PF00830">
    <property type="entry name" value="Ribosomal_L28"/>
    <property type="match status" value="1"/>
</dbReference>
<dbReference type="PANTHER" id="PTHR13528:SF2">
    <property type="entry name" value="LARGE RIBOSOMAL SUBUNIT PROTEIN BL28M"/>
    <property type="match status" value="1"/>
</dbReference>
<dbReference type="FunFam" id="2.30.170.40:FF:000003">
    <property type="entry name" value="54S ribosomal protein L24"/>
    <property type="match status" value="1"/>
</dbReference>
<gene>
    <name evidence="6" type="ORF">BN7_4446</name>
</gene>
<accession>K0KS99</accession>
<dbReference type="GO" id="GO:0003735">
    <property type="term" value="F:structural constituent of ribosome"/>
    <property type="evidence" value="ECO:0007669"/>
    <property type="project" value="InterPro"/>
</dbReference>
<comment type="function">
    <text evidence="5">Component of the mitochondrial ribosome (mitoribosome), a dedicated translation machinery responsible for the synthesis of mitochondrial genome-encoded proteins, including at least some of the essential transmembrane subunits of the mitochondrial respiratory chain. The mitoribosomes are attached to the mitochondrial inner membrane and translation products are cotranslationally integrated into the membrane.</text>
</comment>
<dbReference type="EMBL" id="CAIF01000163">
    <property type="protein sequence ID" value="CCH44877.1"/>
    <property type="molecule type" value="Genomic_DNA"/>
</dbReference>
<keyword evidence="7" id="KW-1185">Reference proteome</keyword>
<dbReference type="eggNOG" id="KOG3278">
    <property type="taxonomic scope" value="Eukaryota"/>
</dbReference>
<protein>
    <recommendedName>
        <fullName evidence="4">Large ribosomal subunit protein bL28m</fullName>
    </recommendedName>
</protein>
<proteinExistence type="inferred from homology"/>
<evidence type="ECO:0000313" key="6">
    <source>
        <dbReference type="EMBL" id="CCH44877.1"/>
    </source>
</evidence>
<sequence>MLKSFGGIGSLISTRCFSTSSVAFGRAYKLVTSRQVAKKPQYKAGDLKPLNMPKQRQQFPDYKYGEALWYKQSNRGLYGGQFRKTGHRISEFRNKVKRVFKPNVHRKRLWSEILERDIRIRLTARVLRTIGKEGGVDNYILKDKSARMKELGPTGWRLRYVLMKKAYQKANPVHKDVKSVQLANGSEGKNYYTNLRAPGYEGLVTLGIGKRKLFKLLMHQEKTHHKSLGETINIKEIHNKYLGYSVQEMLTALASFKYDLNSILHVPQQTKSQSKRQ</sequence>